<dbReference type="OrthoDB" id="9807778at2"/>
<dbReference type="EMBL" id="RKRE01000003">
    <property type="protein sequence ID" value="RPF42739.1"/>
    <property type="molecule type" value="Genomic_DNA"/>
</dbReference>
<sequence length="336" mass="38494">MPAEKCTFSLVVPVYNEGPNIGPFYERVARVMQGLGEPYEIIFVNDGSQDDTLDRLLSLAGKDPRVKVIDLSRNFGKEIALTAGIDHATGEAVIPIDADLQDPPELIPELVAKWREGYDVVYATRREREGESWLKRATAHLFYRVVEKITPIKIPRDTGDFRLMSRPVVEALKRLRERNRFMKGLFAWVGFKQTAVYYRRERRHAGKTKWNYWKLWNFALEGITSFSYIPLQFATYFGLTVALFAFIYALFIVVRTLLFGRDVPGYPSLITVILFLGGVQLFAIGILGEYIGRIYSEVKQRPLYIVKGRYGFHRIREAQRSEGHNRTAKKIGSLSG</sequence>
<evidence type="ECO:0000259" key="10">
    <source>
        <dbReference type="Pfam" id="PF00535"/>
    </source>
</evidence>
<dbReference type="Pfam" id="PF00535">
    <property type="entry name" value="Glycos_transf_2"/>
    <property type="match status" value="1"/>
</dbReference>
<feature type="transmembrane region" description="Helical" evidence="9">
    <location>
        <begin position="233"/>
        <end position="254"/>
    </location>
</feature>
<evidence type="ECO:0000256" key="3">
    <source>
        <dbReference type="ARBA" id="ARBA00022676"/>
    </source>
</evidence>
<keyword evidence="7 9" id="KW-0472">Membrane</keyword>
<dbReference type="InterPro" id="IPR050256">
    <property type="entry name" value="Glycosyltransferase_2"/>
</dbReference>
<organism evidence="11 12">
    <name type="scientific">Thermodesulfitimonas autotrophica</name>
    <dbReference type="NCBI Taxonomy" id="1894989"/>
    <lineage>
        <taxon>Bacteria</taxon>
        <taxon>Bacillati</taxon>
        <taxon>Bacillota</taxon>
        <taxon>Clostridia</taxon>
        <taxon>Thermoanaerobacterales</taxon>
        <taxon>Thermoanaerobacteraceae</taxon>
        <taxon>Thermodesulfitimonas</taxon>
    </lineage>
</organism>
<dbReference type="Proteomes" id="UP000282654">
    <property type="component" value="Unassembled WGS sequence"/>
</dbReference>
<evidence type="ECO:0000256" key="5">
    <source>
        <dbReference type="ARBA" id="ARBA00022692"/>
    </source>
</evidence>
<keyword evidence="12" id="KW-1185">Reference proteome</keyword>
<evidence type="ECO:0000256" key="2">
    <source>
        <dbReference type="ARBA" id="ARBA00022475"/>
    </source>
</evidence>
<dbReference type="GO" id="GO:0005886">
    <property type="term" value="C:plasma membrane"/>
    <property type="evidence" value="ECO:0007669"/>
    <property type="project" value="UniProtKB-SubCell"/>
</dbReference>
<dbReference type="AlphaFoldDB" id="A0A3N5AAW1"/>
<dbReference type="RefSeq" id="WP_123931295.1">
    <property type="nucleotide sequence ID" value="NZ_RKRE01000003.1"/>
</dbReference>
<dbReference type="Gene3D" id="3.90.550.10">
    <property type="entry name" value="Spore Coat Polysaccharide Biosynthesis Protein SpsA, Chain A"/>
    <property type="match status" value="1"/>
</dbReference>
<proteinExistence type="inferred from homology"/>
<dbReference type="CDD" id="cd04187">
    <property type="entry name" value="DPM1_like_bac"/>
    <property type="match status" value="1"/>
</dbReference>
<dbReference type="PANTHER" id="PTHR48090">
    <property type="entry name" value="UNDECAPRENYL-PHOSPHATE 4-DEOXY-4-FORMAMIDO-L-ARABINOSE TRANSFERASE-RELATED"/>
    <property type="match status" value="1"/>
</dbReference>
<evidence type="ECO:0000313" key="11">
    <source>
        <dbReference type="EMBL" id="RPF42739.1"/>
    </source>
</evidence>
<dbReference type="PANTHER" id="PTHR48090:SF1">
    <property type="entry name" value="PROPHAGE BACTOPRENOL GLUCOSYL TRANSFERASE HOMOLOG"/>
    <property type="match status" value="1"/>
</dbReference>
<comment type="caution">
    <text evidence="11">The sequence shown here is derived from an EMBL/GenBank/DDBJ whole genome shotgun (WGS) entry which is preliminary data.</text>
</comment>
<dbReference type="FunFam" id="3.90.550.10:FF:000079">
    <property type="entry name" value="Probable glycosyl transferase"/>
    <property type="match status" value="1"/>
</dbReference>
<evidence type="ECO:0000256" key="9">
    <source>
        <dbReference type="SAM" id="Phobius"/>
    </source>
</evidence>
<keyword evidence="4 11" id="KW-0808">Transferase</keyword>
<evidence type="ECO:0000256" key="1">
    <source>
        <dbReference type="ARBA" id="ARBA00004651"/>
    </source>
</evidence>
<evidence type="ECO:0000256" key="7">
    <source>
        <dbReference type="ARBA" id="ARBA00023136"/>
    </source>
</evidence>
<feature type="transmembrane region" description="Helical" evidence="9">
    <location>
        <begin position="266"/>
        <end position="291"/>
    </location>
</feature>
<dbReference type="SUPFAM" id="SSF53448">
    <property type="entry name" value="Nucleotide-diphospho-sugar transferases"/>
    <property type="match status" value="1"/>
</dbReference>
<name>A0A3N5AAW1_9THEO</name>
<evidence type="ECO:0000313" key="12">
    <source>
        <dbReference type="Proteomes" id="UP000282654"/>
    </source>
</evidence>
<comment type="similarity">
    <text evidence="8">Belongs to the glycosyltransferase 2 family. GtrB subfamily.</text>
</comment>
<dbReference type="InterPro" id="IPR029044">
    <property type="entry name" value="Nucleotide-diphossugar_trans"/>
</dbReference>
<keyword evidence="6 9" id="KW-1133">Transmembrane helix</keyword>
<evidence type="ECO:0000256" key="6">
    <source>
        <dbReference type="ARBA" id="ARBA00022989"/>
    </source>
</evidence>
<comment type="subcellular location">
    <subcellularLocation>
        <location evidence="1">Cell membrane</location>
        <topology evidence="1">Multi-pass membrane protein</topology>
    </subcellularLocation>
</comment>
<protein>
    <submittedName>
        <fullName evidence="11">Glycosyltransferase involved in cell wall biosynthesis</fullName>
    </submittedName>
</protein>
<reference evidence="11 12" key="1">
    <citation type="submission" date="2018-11" db="EMBL/GenBank/DDBJ databases">
        <title>Genomic Encyclopedia of Type Strains, Phase IV (KMG-IV): sequencing the most valuable type-strain genomes for metagenomic binning, comparative biology and taxonomic classification.</title>
        <authorList>
            <person name="Goeker M."/>
        </authorList>
    </citation>
    <scope>NUCLEOTIDE SEQUENCE [LARGE SCALE GENOMIC DNA]</scope>
    <source>
        <strain evidence="11 12">DSM 102936</strain>
    </source>
</reference>
<accession>A0A3N5AAW1</accession>
<gene>
    <name evidence="11" type="ORF">EDD75_1849</name>
</gene>
<dbReference type="InterPro" id="IPR001173">
    <property type="entry name" value="Glyco_trans_2-like"/>
</dbReference>
<feature type="domain" description="Glycosyltransferase 2-like" evidence="10">
    <location>
        <begin position="9"/>
        <end position="171"/>
    </location>
</feature>
<keyword evidence="3" id="KW-0328">Glycosyltransferase</keyword>
<keyword evidence="5 9" id="KW-0812">Transmembrane</keyword>
<evidence type="ECO:0000256" key="4">
    <source>
        <dbReference type="ARBA" id="ARBA00022679"/>
    </source>
</evidence>
<evidence type="ECO:0000256" key="8">
    <source>
        <dbReference type="ARBA" id="ARBA00038152"/>
    </source>
</evidence>
<dbReference type="GO" id="GO:0016757">
    <property type="term" value="F:glycosyltransferase activity"/>
    <property type="evidence" value="ECO:0007669"/>
    <property type="project" value="UniProtKB-KW"/>
</dbReference>
<keyword evidence="2" id="KW-1003">Cell membrane</keyword>